<keyword evidence="2" id="KW-1185">Reference proteome</keyword>
<evidence type="ECO:0000313" key="2">
    <source>
        <dbReference type="Proteomes" id="UP000275408"/>
    </source>
</evidence>
<protein>
    <submittedName>
        <fullName evidence="1">Uncharacterized protein</fullName>
    </submittedName>
</protein>
<comment type="caution">
    <text evidence="1">The sequence shown here is derived from an EMBL/GenBank/DDBJ whole genome shotgun (WGS) entry which is preliminary data.</text>
</comment>
<proteinExistence type="predicted"/>
<dbReference type="Proteomes" id="UP000275408">
    <property type="component" value="Unassembled WGS sequence"/>
</dbReference>
<organism evidence="1 2">
    <name type="scientific">Pocillopora damicornis</name>
    <name type="common">Cauliflower coral</name>
    <name type="synonym">Millepora damicornis</name>
    <dbReference type="NCBI Taxonomy" id="46731"/>
    <lineage>
        <taxon>Eukaryota</taxon>
        <taxon>Metazoa</taxon>
        <taxon>Cnidaria</taxon>
        <taxon>Anthozoa</taxon>
        <taxon>Hexacorallia</taxon>
        <taxon>Scleractinia</taxon>
        <taxon>Astrocoeniina</taxon>
        <taxon>Pocilloporidae</taxon>
        <taxon>Pocillopora</taxon>
    </lineage>
</organism>
<name>A0A3M6THL0_POCDA</name>
<evidence type="ECO:0000313" key="1">
    <source>
        <dbReference type="EMBL" id="RMX40885.1"/>
    </source>
</evidence>
<reference evidence="1 2" key="1">
    <citation type="journal article" date="2018" name="Sci. Rep.">
        <title>Comparative analysis of the Pocillopora damicornis genome highlights role of immune system in coral evolution.</title>
        <authorList>
            <person name="Cunning R."/>
            <person name="Bay R.A."/>
            <person name="Gillette P."/>
            <person name="Baker A.C."/>
            <person name="Traylor-Knowles N."/>
        </authorList>
    </citation>
    <scope>NUCLEOTIDE SEQUENCE [LARGE SCALE GENOMIC DNA]</scope>
    <source>
        <strain evidence="1">RSMAS</strain>
        <tissue evidence="1">Whole animal</tissue>
    </source>
</reference>
<sequence length="110" mass="12315">MIEVKESYLVDEDPLEMTGTCPDDFQSHNFLGNPPKWSPFASSLVLQGFDQVCSASDEDKFAHELERLDAPQPVTRADDTLLDVRSAPQCGLGSWEVNEGTHVLRHHFVD</sequence>
<accession>A0A3M6THL0</accession>
<dbReference type="EMBL" id="RCHS01003561">
    <property type="protein sequence ID" value="RMX40885.1"/>
    <property type="molecule type" value="Genomic_DNA"/>
</dbReference>
<gene>
    <name evidence="1" type="ORF">pdam_00012018</name>
</gene>
<dbReference type="AlphaFoldDB" id="A0A3M6THL0"/>